<feature type="compositionally biased region" description="Basic and acidic residues" evidence="1">
    <location>
        <begin position="259"/>
        <end position="273"/>
    </location>
</feature>
<feature type="compositionally biased region" description="Basic and acidic residues" evidence="1">
    <location>
        <begin position="112"/>
        <end position="121"/>
    </location>
</feature>
<reference evidence="2" key="1">
    <citation type="journal article" date="2023" name="IScience">
        <title>Live-bearing cockroach genome reveals convergent evolutionary mechanisms linked to viviparity in insects and beyond.</title>
        <authorList>
            <person name="Fouks B."/>
            <person name="Harrison M.C."/>
            <person name="Mikhailova A.A."/>
            <person name="Marchal E."/>
            <person name="English S."/>
            <person name="Carruthers M."/>
            <person name="Jennings E.C."/>
            <person name="Chiamaka E.L."/>
            <person name="Frigard R.A."/>
            <person name="Pippel M."/>
            <person name="Attardo G.M."/>
            <person name="Benoit J.B."/>
            <person name="Bornberg-Bauer E."/>
            <person name="Tobe S.S."/>
        </authorList>
    </citation>
    <scope>NUCLEOTIDE SEQUENCE</scope>
    <source>
        <strain evidence="2">Stay&amp;Tobe</strain>
    </source>
</reference>
<gene>
    <name evidence="2" type="ORF">L9F63_005678</name>
</gene>
<feature type="non-terminal residue" evidence="2">
    <location>
        <position position="1"/>
    </location>
</feature>
<dbReference type="Proteomes" id="UP001233999">
    <property type="component" value="Unassembled WGS sequence"/>
</dbReference>
<comment type="caution">
    <text evidence="2">The sequence shown here is derived from an EMBL/GenBank/DDBJ whole genome shotgun (WGS) entry which is preliminary data.</text>
</comment>
<reference evidence="2" key="2">
    <citation type="submission" date="2023-05" db="EMBL/GenBank/DDBJ databases">
        <authorList>
            <person name="Fouks B."/>
        </authorList>
    </citation>
    <scope>NUCLEOTIDE SEQUENCE</scope>
    <source>
        <strain evidence="2">Stay&amp;Tobe</strain>
        <tissue evidence="2">Testes</tissue>
    </source>
</reference>
<feature type="region of interest" description="Disordered" evidence="1">
    <location>
        <begin position="95"/>
        <end position="121"/>
    </location>
</feature>
<organism evidence="2 3">
    <name type="scientific">Diploptera punctata</name>
    <name type="common">Pacific beetle cockroach</name>
    <dbReference type="NCBI Taxonomy" id="6984"/>
    <lineage>
        <taxon>Eukaryota</taxon>
        <taxon>Metazoa</taxon>
        <taxon>Ecdysozoa</taxon>
        <taxon>Arthropoda</taxon>
        <taxon>Hexapoda</taxon>
        <taxon>Insecta</taxon>
        <taxon>Pterygota</taxon>
        <taxon>Neoptera</taxon>
        <taxon>Polyneoptera</taxon>
        <taxon>Dictyoptera</taxon>
        <taxon>Blattodea</taxon>
        <taxon>Blaberoidea</taxon>
        <taxon>Blaberidae</taxon>
        <taxon>Diplopterinae</taxon>
        <taxon>Diploptera</taxon>
    </lineage>
</organism>
<dbReference type="AlphaFoldDB" id="A0AAD7ZC12"/>
<evidence type="ECO:0000313" key="3">
    <source>
        <dbReference type="Proteomes" id="UP001233999"/>
    </source>
</evidence>
<dbReference type="EMBL" id="JASPKZ010009348">
    <property type="protein sequence ID" value="KAJ9577758.1"/>
    <property type="molecule type" value="Genomic_DNA"/>
</dbReference>
<name>A0AAD7ZC12_DIPPU</name>
<keyword evidence="3" id="KW-1185">Reference proteome</keyword>
<evidence type="ECO:0000313" key="2">
    <source>
        <dbReference type="EMBL" id="KAJ9577758.1"/>
    </source>
</evidence>
<feature type="region of interest" description="Disordered" evidence="1">
    <location>
        <begin position="256"/>
        <end position="309"/>
    </location>
</feature>
<sequence length="309" mass="33215">MYESSCSYQSALDLKRVSAACPPAVPAIKSEDCMSAGLSGTAGDWAAGCAYRFACNSSTFEQLKQSVEKAKAALQDRGSYLAASSAFSDLAATAATSPFAPPPRNNATTHDPLQDARRDDTTATAITSVSDKRTLNTCRKFMSTSPAPSSPSKFGSTRGNYIIHRELSLPKSFPSECHPSGTSPLHRLLRIGAVRLKEDEQEIKFIAGGLPGLLQFLSVGLHKYRVLYPIPDTLENLRHRIVEAVNSITRDQLIPVNRSDLEPHSQSRAEKTSNHGHLSSSSSSTGKGGGDCHGKPETTPYPKIHGNDE</sequence>
<protein>
    <submittedName>
        <fullName evidence="2">Uncharacterized protein</fullName>
    </submittedName>
</protein>
<evidence type="ECO:0000256" key="1">
    <source>
        <dbReference type="SAM" id="MobiDB-lite"/>
    </source>
</evidence>
<feature type="compositionally biased region" description="Low complexity" evidence="1">
    <location>
        <begin position="275"/>
        <end position="285"/>
    </location>
</feature>
<proteinExistence type="predicted"/>
<accession>A0AAD7ZC12</accession>